<gene>
    <name evidence="1" type="ORF">SCLCIDRAFT_1211046</name>
</gene>
<keyword evidence="2" id="KW-1185">Reference proteome</keyword>
<protein>
    <recommendedName>
        <fullName evidence="3">Carbohydrate-binding module family 13 protein</fullName>
    </recommendedName>
</protein>
<proteinExistence type="predicted"/>
<name>A0A0C3EFC3_9AGAM</name>
<evidence type="ECO:0008006" key="3">
    <source>
        <dbReference type="Google" id="ProtNLM"/>
    </source>
</evidence>
<dbReference type="EMBL" id="KN822016">
    <property type="protein sequence ID" value="KIM66611.1"/>
    <property type="molecule type" value="Genomic_DNA"/>
</dbReference>
<sequence>MATCPLAPGYYYISTREHQFVGVSQSAVAVNGTKMRFHITKNGTSPNCTYEITFGSNFAQDDHGEVAIGHYHQQWEIKQWGQVYTVQLKGTNRAWTDPQGPPSPHRQLYLDELNAALPWQQFWFTKA</sequence>
<dbReference type="InParanoid" id="A0A0C3EFC3"/>
<dbReference type="HOGENOM" id="CLU_152731_0_0_1"/>
<organism evidence="1 2">
    <name type="scientific">Scleroderma citrinum Foug A</name>
    <dbReference type="NCBI Taxonomy" id="1036808"/>
    <lineage>
        <taxon>Eukaryota</taxon>
        <taxon>Fungi</taxon>
        <taxon>Dikarya</taxon>
        <taxon>Basidiomycota</taxon>
        <taxon>Agaricomycotina</taxon>
        <taxon>Agaricomycetes</taxon>
        <taxon>Agaricomycetidae</taxon>
        <taxon>Boletales</taxon>
        <taxon>Sclerodermatineae</taxon>
        <taxon>Sclerodermataceae</taxon>
        <taxon>Scleroderma</taxon>
    </lineage>
</organism>
<accession>A0A0C3EFC3</accession>
<reference evidence="2" key="2">
    <citation type="submission" date="2015-01" db="EMBL/GenBank/DDBJ databases">
        <title>Evolutionary Origins and Diversification of the Mycorrhizal Mutualists.</title>
        <authorList>
            <consortium name="DOE Joint Genome Institute"/>
            <consortium name="Mycorrhizal Genomics Consortium"/>
            <person name="Kohler A."/>
            <person name="Kuo A."/>
            <person name="Nagy L.G."/>
            <person name="Floudas D."/>
            <person name="Copeland A."/>
            <person name="Barry K.W."/>
            <person name="Cichocki N."/>
            <person name="Veneault-Fourrey C."/>
            <person name="LaButti K."/>
            <person name="Lindquist E.A."/>
            <person name="Lipzen A."/>
            <person name="Lundell T."/>
            <person name="Morin E."/>
            <person name="Murat C."/>
            <person name="Riley R."/>
            <person name="Ohm R."/>
            <person name="Sun H."/>
            <person name="Tunlid A."/>
            <person name="Henrissat B."/>
            <person name="Grigoriev I.V."/>
            <person name="Hibbett D.S."/>
            <person name="Martin F."/>
        </authorList>
    </citation>
    <scope>NUCLEOTIDE SEQUENCE [LARGE SCALE GENOMIC DNA]</scope>
    <source>
        <strain evidence="2">Foug A</strain>
    </source>
</reference>
<dbReference type="Gene3D" id="2.80.10.50">
    <property type="match status" value="1"/>
</dbReference>
<evidence type="ECO:0000313" key="1">
    <source>
        <dbReference type="EMBL" id="KIM66611.1"/>
    </source>
</evidence>
<dbReference type="AlphaFoldDB" id="A0A0C3EFC3"/>
<dbReference type="Proteomes" id="UP000053989">
    <property type="component" value="Unassembled WGS sequence"/>
</dbReference>
<evidence type="ECO:0000313" key="2">
    <source>
        <dbReference type="Proteomes" id="UP000053989"/>
    </source>
</evidence>
<reference evidence="1 2" key="1">
    <citation type="submission" date="2014-04" db="EMBL/GenBank/DDBJ databases">
        <authorList>
            <consortium name="DOE Joint Genome Institute"/>
            <person name="Kuo A."/>
            <person name="Kohler A."/>
            <person name="Nagy L.G."/>
            <person name="Floudas D."/>
            <person name="Copeland A."/>
            <person name="Barry K.W."/>
            <person name="Cichocki N."/>
            <person name="Veneault-Fourrey C."/>
            <person name="LaButti K."/>
            <person name="Lindquist E.A."/>
            <person name="Lipzen A."/>
            <person name="Lundell T."/>
            <person name="Morin E."/>
            <person name="Murat C."/>
            <person name="Sun H."/>
            <person name="Tunlid A."/>
            <person name="Henrissat B."/>
            <person name="Grigoriev I.V."/>
            <person name="Hibbett D.S."/>
            <person name="Martin F."/>
            <person name="Nordberg H.P."/>
            <person name="Cantor M.N."/>
            <person name="Hua S.X."/>
        </authorList>
    </citation>
    <scope>NUCLEOTIDE SEQUENCE [LARGE SCALE GENOMIC DNA]</scope>
    <source>
        <strain evidence="1 2">Foug A</strain>
    </source>
</reference>